<gene>
    <name evidence="1" type="ORF">GIB67_016251</name>
</gene>
<dbReference type="AlphaFoldDB" id="A0A7J7LTE2"/>
<dbReference type="EMBL" id="JACGCM010002030">
    <property type="protein sequence ID" value="KAF6145802.1"/>
    <property type="molecule type" value="Genomic_DNA"/>
</dbReference>
<sequence length="114" mass="13023">MIGEVRETYASYWANQTYEVGHLLTDSQGMGNINLFEPSALRASIIPVVVRSAKVHSLSQDLNLPDEEEGPDPGWHMEEIGRCEMFPIYRLRDSPPISSSYDTEEMWHLTHGMR</sequence>
<keyword evidence="2" id="KW-1185">Reference proteome</keyword>
<comment type="caution">
    <text evidence="1">The sequence shown here is derived from an EMBL/GenBank/DDBJ whole genome shotgun (WGS) entry which is preliminary data.</text>
</comment>
<protein>
    <submittedName>
        <fullName evidence="1">Uncharacterized protein</fullName>
    </submittedName>
</protein>
<organism evidence="1 2">
    <name type="scientific">Kingdonia uniflora</name>
    <dbReference type="NCBI Taxonomy" id="39325"/>
    <lineage>
        <taxon>Eukaryota</taxon>
        <taxon>Viridiplantae</taxon>
        <taxon>Streptophyta</taxon>
        <taxon>Embryophyta</taxon>
        <taxon>Tracheophyta</taxon>
        <taxon>Spermatophyta</taxon>
        <taxon>Magnoliopsida</taxon>
        <taxon>Ranunculales</taxon>
        <taxon>Circaeasteraceae</taxon>
        <taxon>Kingdonia</taxon>
    </lineage>
</organism>
<accession>A0A7J7LTE2</accession>
<proteinExistence type="predicted"/>
<evidence type="ECO:0000313" key="1">
    <source>
        <dbReference type="EMBL" id="KAF6145802.1"/>
    </source>
</evidence>
<dbReference type="Proteomes" id="UP000541444">
    <property type="component" value="Unassembled WGS sequence"/>
</dbReference>
<evidence type="ECO:0000313" key="2">
    <source>
        <dbReference type="Proteomes" id="UP000541444"/>
    </source>
</evidence>
<reference evidence="1 2" key="1">
    <citation type="journal article" date="2020" name="IScience">
        <title>Genome Sequencing of the Endangered Kingdonia uniflora (Circaeasteraceae, Ranunculales) Reveals Potential Mechanisms of Evolutionary Specialization.</title>
        <authorList>
            <person name="Sun Y."/>
            <person name="Deng T."/>
            <person name="Zhang A."/>
            <person name="Moore M.J."/>
            <person name="Landis J.B."/>
            <person name="Lin N."/>
            <person name="Zhang H."/>
            <person name="Zhang X."/>
            <person name="Huang J."/>
            <person name="Zhang X."/>
            <person name="Sun H."/>
            <person name="Wang H."/>
        </authorList>
    </citation>
    <scope>NUCLEOTIDE SEQUENCE [LARGE SCALE GENOMIC DNA]</scope>
    <source>
        <strain evidence="1">TB1705</strain>
        <tissue evidence="1">Leaf</tissue>
    </source>
</reference>
<name>A0A7J7LTE2_9MAGN</name>